<evidence type="ECO:0000313" key="1">
    <source>
        <dbReference type="EMBL" id="NEC59280.1"/>
    </source>
</evidence>
<keyword evidence="2" id="KW-1185">Reference proteome</keyword>
<dbReference type="Proteomes" id="UP000470404">
    <property type="component" value="Unassembled WGS sequence"/>
</dbReference>
<dbReference type="Gene3D" id="3.10.180.10">
    <property type="entry name" value="2,3-Dihydroxybiphenyl 1,2-Dioxygenase, domain 1"/>
    <property type="match status" value="1"/>
</dbReference>
<protein>
    <submittedName>
        <fullName evidence="1">VOC family protein</fullName>
    </submittedName>
</protein>
<name>A0ABX0BUN8_9PSEU</name>
<sequence length="486" mass="52286">MRVHRPSGVPCLQVGDVGKAVDYYRTFFGFAPVTVSGQAALLHGHGVFLALRAGQRAEDTPVPDAVILVAQPEILRRRLDDRGAHLVGPGTARPDCSYGFRDCYGNVIAVGPAGGVSALRHRIAEPLDTTRRALDRSRTARAEHRGLLAFREFLRARPRTSGAYFLHFTEGLLHWAGKTAGLVPGDVPLVLLGSALPSAERAWVRENLGRPFHHIDLRMDDAGVLEFLFAAAGDDFGWLEPGCLVLNPGLFAELSALDQDTSVACAWSWDSGAGFPIANTHLAFFSAGTIAEVRDAGIDVGPGVYARERFNRQVEGRRCYSRTPSRALRELAGPAVPGGMAFYEPTVLYQLAARTLGKRISQVRELSGYGTPQGATAGDESSDELMYIAGLGHADVLEEFSGYFHDAEVRLRYLLAEYLALAPVAATLPDWYGRRLAAVTETLAAQGIAEESVADLCTRHLVEERGLSPHAAALAVGRQEPAGGPG</sequence>
<dbReference type="EMBL" id="JAAGNC010000142">
    <property type="protein sequence ID" value="NEC59280.1"/>
    <property type="molecule type" value="Genomic_DNA"/>
</dbReference>
<dbReference type="CDD" id="cd06587">
    <property type="entry name" value="VOC"/>
    <property type="match status" value="1"/>
</dbReference>
<organism evidence="1 2">
    <name type="scientific">Amycolatopsis rubida</name>
    <dbReference type="NCBI Taxonomy" id="112413"/>
    <lineage>
        <taxon>Bacteria</taxon>
        <taxon>Bacillati</taxon>
        <taxon>Actinomycetota</taxon>
        <taxon>Actinomycetes</taxon>
        <taxon>Pseudonocardiales</taxon>
        <taxon>Pseudonocardiaceae</taxon>
        <taxon>Amycolatopsis</taxon>
    </lineage>
</organism>
<accession>A0ABX0BUN8</accession>
<dbReference type="InterPro" id="IPR029068">
    <property type="entry name" value="Glyas_Bleomycin-R_OHBP_Dase"/>
</dbReference>
<dbReference type="RefSeq" id="WP_067587112.1">
    <property type="nucleotide sequence ID" value="NZ_JAAGNC010000142.1"/>
</dbReference>
<gene>
    <name evidence="1" type="ORF">G3I59_27750</name>
</gene>
<reference evidence="1 2" key="1">
    <citation type="submission" date="2020-01" db="EMBL/GenBank/DDBJ databases">
        <title>Insect and environment-associated Actinomycetes.</title>
        <authorList>
            <person name="Currrie C."/>
            <person name="Chevrette M."/>
            <person name="Carlson C."/>
            <person name="Stubbendieck R."/>
            <person name="Wendt-Pienkowski E."/>
        </authorList>
    </citation>
    <scope>NUCLEOTIDE SEQUENCE [LARGE SCALE GENOMIC DNA]</scope>
    <source>
        <strain evidence="1 2">SID8386</strain>
    </source>
</reference>
<evidence type="ECO:0000313" key="2">
    <source>
        <dbReference type="Proteomes" id="UP000470404"/>
    </source>
</evidence>
<proteinExistence type="predicted"/>
<comment type="caution">
    <text evidence="1">The sequence shown here is derived from an EMBL/GenBank/DDBJ whole genome shotgun (WGS) entry which is preliminary data.</text>
</comment>
<dbReference type="SUPFAM" id="SSF54593">
    <property type="entry name" value="Glyoxalase/Bleomycin resistance protein/Dihydroxybiphenyl dioxygenase"/>
    <property type="match status" value="1"/>
</dbReference>